<feature type="transmembrane region" description="Helical" evidence="1">
    <location>
        <begin position="45"/>
        <end position="66"/>
    </location>
</feature>
<keyword evidence="1" id="KW-0472">Membrane</keyword>
<feature type="transmembrane region" description="Helical" evidence="1">
    <location>
        <begin position="146"/>
        <end position="163"/>
    </location>
</feature>
<sequence>MGQPVDAAISWRLHLLLWLLGMMGVLSLLLLPLPPLGEAPIPPMALRVLVLIQPTILLTIAVLIGARLAPAVGLQAPAVVACSNRQNGWSLLQPQLWPALLAGLLSGVLLWAIAGVGQFLLPLELASMAAPPLLLRFLYGGITEEILLRWGLMTLLLWLGWRWGQRRQGLPQKRWVAIAIALSAFVFAAAHLPYAAAIGLPLTPVLTGYLLLQNGLFGLVAGYLYWRYGLEAAIVAHWVVHLALAILQG</sequence>
<feature type="domain" description="CAAX prenyl protease 2/Lysostaphin resistance protein A-like" evidence="2">
    <location>
        <begin position="130"/>
        <end position="241"/>
    </location>
</feature>
<feature type="transmembrane region" description="Helical" evidence="1">
    <location>
        <begin position="96"/>
        <end position="114"/>
    </location>
</feature>
<reference evidence="3 4" key="1">
    <citation type="journal article" date="2018" name="Sci. Rep.">
        <title>Genome Features and Biochemical Characteristics of a Robust, Fast Growing and Naturally Transformable Cyanobacterium Synechococcus elongatus PCC 11801 Isolated from India.</title>
        <authorList>
            <person name="Jaiswal D."/>
            <person name="Sengupta A."/>
            <person name="Sohoni S."/>
            <person name="Sengupta S."/>
            <person name="Phadnavis A.G."/>
            <person name="Pakrasi H.B."/>
            <person name="Wangikar P.P."/>
        </authorList>
    </citation>
    <scope>NUCLEOTIDE SEQUENCE [LARGE SCALE GENOMIC DNA]</scope>
    <source>
        <strain evidence="3 4">PCC 11801</strain>
    </source>
</reference>
<gene>
    <name evidence="3" type="ORF">DOP62_00655</name>
</gene>
<dbReference type="AlphaFoldDB" id="A0AAN1UTE1"/>
<protein>
    <submittedName>
        <fullName evidence="3">CPBP family glutamic-type intramembrane protease</fullName>
        <ecNumber evidence="3">3.4.-.-</ecNumber>
    </submittedName>
</protein>
<dbReference type="GO" id="GO:0004175">
    <property type="term" value="F:endopeptidase activity"/>
    <property type="evidence" value="ECO:0007669"/>
    <property type="project" value="UniProtKB-ARBA"/>
</dbReference>
<keyword evidence="3" id="KW-0378">Hydrolase</keyword>
<organism evidence="3 4">
    <name type="scientific">Synechococcus elongatus PCC 11801</name>
    <dbReference type="NCBI Taxonomy" id="2219813"/>
    <lineage>
        <taxon>Bacteria</taxon>
        <taxon>Bacillati</taxon>
        <taxon>Cyanobacteriota</taxon>
        <taxon>Cyanophyceae</taxon>
        <taxon>Synechococcales</taxon>
        <taxon>Synechococcaceae</taxon>
        <taxon>Synechococcus</taxon>
    </lineage>
</organism>
<proteinExistence type="predicted"/>
<feature type="transmembrane region" description="Helical" evidence="1">
    <location>
        <begin position="175"/>
        <end position="194"/>
    </location>
</feature>
<dbReference type="EMBL" id="CP030139">
    <property type="protein sequence ID" value="AZB71431.1"/>
    <property type="molecule type" value="Genomic_DNA"/>
</dbReference>
<keyword evidence="1" id="KW-1133">Transmembrane helix</keyword>
<dbReference type="EC" id="3.4.-.-" evidence="3"/>
<accession>A0AAN1UTE1</accession>
<evidence type="ECO:0000256" key="1">
    <source>
        <dbReference type="SAM" id="Phobius"/>
    </source>
</evidence>
<dbReference type="Proteomes" id="UP000267249">
    <property type="component" value="Chromosome"/>
</dbReference>
<feature type="transmembrane region" description="Helical" evidence="1">
    <location>
        <begin position="206"/>
        <end position="226"/>
    </location>
</feature>
<keyword evidence="1" id="KW-0812">Transmembrane</keyword>
<dbReference type="GO" id="GO:0006508">
    <property type="term" value="P:proteolysis"/>
    <property type="evidence" value="ECO:0007669"/>
    <property type="project" value="UniProtKB-KW"/>
</dbReference>
<dbReference type="GO" id="GO:0080120">
    <property type="term" value="P:CAAX-box protein maturation"/>
    <property type="evidence" value="ECO:0007669"/>
    <property type="project" value="UniProtKB-ARBA"/>
</dbReference>
<evidence type="ECO:0000313" key="3">
    <source>
        <dbReference type="EMBL" id="AZB71431.1"/>
    </source>
</evidence>
<keyword evidence="3" id="KW-0645">Protease</keyword>
<feature type="transmembrane region" description="Helical" evidence="1">
    <location>
        <begin position="15"/>
        <end position="33"/>
    </location>
</feature>
<dbReference type="RefSeq" id="WP_208674723.1">
    <property type="nucleotide sequence ID" value="NZ_CP030139.2"/>
</dbReference>
<dbReference type="InterPro" id="IPR003675">
    <property type="entry name" value="Rce1/LyrA-like_dom"/>
</dbReference>
<evidence type="ECO:0000313" key="4">
    <source>
        <dbReference type="Proteomes" id="UP000267249"/>
    </source>
</evidence>
<dbReference type="Pfam" id="PF02517">
    <property type="entry name" value="Rce1-like"/>
    <property type="match status" value="1"/>
</dbReference>
<evidence type="ECO:0000259" key="2">
    <source>
        <dbReference type="Pfam" id="PF02517"/>
    </source>
</evidence>
<name>A0AAN1UTE1_SYNEL</name>